<gene>
    <name evidence="9" type="ORF">H6P81_019106</name>
</gene>
<keyword evidence="4 7" id="KW-0732">Signal</keyword>
<comment type="caution">
    <text evidence="9">The sequence shown here is derived from an EMBL/GenBank/DDBJ whole genome shotgun (WGS) entry which is preliminary data.</text>
</comment>
<dbReference type="Pfam" id="PF01565">
    <property type="entry name" value="FAD_binding_4"/>
    <property type="match status" value="1"/>
</dbReference>
<dbReference type="PANTHER" id="PTHR32448">
    <property type="entry name" value="OS08G0158400 PROTEIN"/>
    <property type="match status" value="1"/>
</dbReference>
<dbReference type="InterPro" id="IPR016169">
    <property type="entry name" value="FAD-bd_PCMH_sub2"/>
</dbReference>
<dbReference type="EMBL" id="JAINDJ010000008">
    <property type="protein sequence ID" value="KAG9438941.1"/>
    <property type="molecule type" value="Genomic_DNA"/>
</dbReference>
<evidence type="ECO:0000313" key="9">
    <source>
        <dbReference type="EMBL" id="KAG9438941.1"/>
    </source>
</evidence>
<proteinExistence type="inferred from homology"/>
<dbReference type="Pfam" id="PF08031">
    <property type="entry name" value="BBE"/>
    <property type="match status" value="1"/>
</dbReference>
<protein>
    <recommendedName>
        <fullName evidence="8">FAD-binding PCMH-type domain-containing protein</fullName>
    </recommendedName>
</protein>
<keyword evidence="3" id="KW-0285">Flavoprotein</keyword>
<dbReference type="InterPro" id="IPR012951">
    <property type="entry name" value="BBE"/>
</dbReference>
<dbReference type="PROSITE" id="PS51387">
    <property type="entry name" value="FAD_PCMH"/>
    <property type="match status" value="1"/>
</dbReference>
<dbReference type="Gene3D" id="3.40.462.20">
    <property type="match status" value="1"/>
</dbReference>
<feature type="domain" description="FAD-binding PCMH-type" evidence="8">
    <location>
        <begin position="89"/>
        <end position="252"/>
    </location>
</feature>
<evidence type="ECO:0000259" key="8">
    <source>
        <dbReference type="PROSITE" id="PS51387"/>
    </source>
</evidence>
<dbReference type="InterPro" id="IPR016166">
    <property type="entry name" value="FAD-bd_PCMH"/>
</dbReference>
<evidence type="ECO:0000256" key="4">
    <source>
        <dbReference type="ARBA" id="ARBA00022729"/>
    </source>
</evidence>
<dbReference type="Gene3D" id="3.30.43.10">
    <property type="entry name" value="Uridine Diphospho-n-acetylenolpyruvylglucosamine Reductase, domain 2"/>
    <property type="match status" value="1"/>
</dbReference>
<sequence>MASPAIPTVTILSLLPLLILLLSSSFSSMASPASTTTTKEYPTFLHCFSGKLPPSTDLSQLVFSRNSSSYTTILHFSAQNPYLLSPSSLTTKPLYVITPRNEPQIQASLLCAKRHGLQVRVRSGGHDYEGLSYVAREPFLLLDLINYRAIYRVNVDERTAWVQAGATIGELLVPVPPSVTVFTVSRTLEEGAEKLFNVWQKVSALQLPEELTIRVILQAVVTGRRTVQATFNSLYYGTVPDLLRIMNRDFPELGLKAEDCEEMSWVESTMYFAGINITSGTPKEEALLNRSQPATNSFKNKSDFVKKPISEKGLRGIWNKLLEEERGMMILEPLGGKVDAVSESGTPFPHRKGNLYNIQYVVTWLEGADANKYIDWMRSLHKFMTPYVSQSPRGAYLNYRDLDLGMNEGPDTSYQAASVWGLKYFKGNFRRLALVKGRVDKENFFRSEQSIPPLLA</sequence>
<dbReference type="AlphaFoldDB" id="A0AAV7DTU1"/>
<accession>A0AAV7DTU1</accession>
<evidence type="ECO:0000256" key="5">
    <source>
        <dbReference type="ARBA" id="ARBA00022827"/>
    </source>
</evidence>
<dbReference type="Proteomes" id="UP000825729">
    <property type="component" value="Unassembled WGS sequence"/>
</dbReference>
<evidence type="ECO:0000256" key="2">
    <source>
        <dbReference type="ARBA" id="ARBA00005466"/>
    </source>
</evidence>
<keyword evidence="6" id="KW-0325">Glycoprotein</keyword>
<dbReference type="SUPFAM" id="SSF56176">
    <property type="entry name" value="FAD-binding/transporter-associated domain-like"/>
    <property type="match status" value="1"/>
</dbReference>
<dbReference type="InterPro" id="IPR036318">
    <property type="entry name" value="FAD-bd_PCMH-like_sf"/>
</dbReference>
<comment type="similarity">
    <text evidence="2">Belongs to the oxygen-dependent FAD-linked oxidoreductase family.</text>
</comment>
<keyword evidence="5" id="KW-0274">FAD</keyword>
<feature type="signal peptide" evidence="7">
    <location>
        <begin position="1"/>
        <end position="30"/>
    </location>
</feature>
<dbReference type="GO" id="GO:0016491">
    <property type="term" value="F:oxidoreductase activity"/>
    <property type="evidence" value="ECO:0007669"/>
    <property type="project" value="InterPro"/>
</dbReference>
<evidence type="ECO:0000256" key="1">
    <source>
        <dbReference type="ARBA" id="ARBA00001974"/>
    </source>
</evidence>
<dbReference type="InterPro" id="IPR006094">
    <property type="entry name" value="Oxid_FAD_bind_N"/>
</dbReference>
<dbReference type="Gene3D" id="3.30.465.10">
    <property type="match status" value="1"/>
</dbReference>
<evidence type="ECO:0000256" key="7">
    <source>
        <dbReference type="SAM" id="SignalP"/>
    </source>
</evidence>
<feature type="chain" id="PRO_5043888263" description="FAD-binding PCMH-type domain-containing protein" evidence="7">
    <location>
        <begin position="31"/>
        <end position="456"/>
    </location>
</feature>
<comment type="cofactor">
    <cofactor evidence="1">
        <name>FAD</name>
        <dbReference type="ChEBI" id="CHEBI:57692"/>
    </cofactor>
</comment>
<name>A0AAV7DTU1_ARIFI</name>
<organism evidence="9 10">
    <name type="scientific">Aristolochia fimbriata</name>
    <name type="common">White veined hardy Dutchman's pipe vine</name>
    <dbReference type="NCBI Taxonomy" id="158543"/>
    <lineage>
        <taxon>Eukaryota</taxon>
        <taxon>Viridiplantae</taxon>
        <taxon>Streptophyta</taxon>
        <taxon>Embryophyta</taxon>
        <taxon>Tracheophyta</taxon>
        <taxon>Spermatophyta</taxon>
        <taxon>Magnoliopsida</taxon>
        <taxon>Magnoliidae</taxon>
        <taxon>Piperales</taxon>
        <taxon>Aristolochiaceae</taxon>
        <taxon>Aristolochia</taxon>
    </lineage>
</organism>
<evidence type="ECO:0000256" key="3">
    <source>
        <dbReference type="ARBA" id="ARBA00022630"/>
    </source>
</evidence>
<evidence type="ECO:0000313" key="10">
    <source>
        <dbReference type="Proteomes" id="UP000825729"/>
    </source>
</evidence>
<dbReference type="InterPro" id="IPR016167">
    <property type="entry name" value="FAD-bd_PCMH_sub1"/>
</dbReference>
<keyword evidence="10" id="KW-1185">Reference proteome</keyword>
<reference evidence="9 10" key="1">
    <citation type="submission" date="2021-07" db="EMBL/GenBank/DDBJ databases">
        <title>The Aristolochia fimbriata genome: insights into angiosperm evolution, floral development and chemical biosynthesis.</title>
        <authorList>
            <person name="Jiao Y."/>
        </authorList>
    </citation>
    <scope>NUCLEOTIDE SEQUENCE [LARGE SCALE GENOMIC DNA]</scope>
    <source>
        <strain evidence="9">IBCAS-2021</strain>
        <tissue evidence="9">Leaf</tissue>
    </source>
</reference>
<evidence type="ECO:0000256" key="6">
    <source>
        <dbReference type="ARBA" id="ARBA00023180"/>
    </source>
</evidence>
<dbReference type="GO" id="GO:0071949">
    <property type="term" value="F:FAD binding"/>
    <property type="evidence" value="ECO:0007669"/>
    <property type="project" value="InterPro"/>
</dbReference>